<organism evidence="1 3">
    <name type="scientific">Rotaria magnacalcarata</name>
    <dbReference type="NCBI Taxonomy" id="392030"/>
    <lineage>
        <taxon>Eukaryota</taxon>
        <taxon>Metazoa</taxon>
        <taxon>Spiralia</taxon>
        <taxon>Gnathifera</taxon>
        <taxon>Rotifera</taxon>
        <taxon>Eurotatoria</taxon>
        <taxon>Bdelloidea</taxon>
        <taxon>Philodinida</taxon>
        <taxon>Philodinidae</taxon>
        <taxon>Rotaria</taxon>
    </lineage>
</organism>
<accession>A0A8S2Z7W1</accession>
<dbReference type="EMBL" id="CAJOBH010130886">
    <property type="protein sequence ID" value="CAF4756654.1"/>
    <property type="molecule type" value="Genomic_DNA"/>
</dbReference>
<dbReference type="Proteomes" id="UP000681967">
    <property type="component" value="Unassembled WGS sequence"/>
</dbReference>
<protein>
    <submittedName>
        <fullName evidence="1">Uncharacterized protein</fullName>
    </submittedName>
</protein>
<feature type="non-terminal residue" evidence="1">
    <location>
        <position position="1"/>
    </location>
</feature>
<dbReference type="AlphaFoldDB" id="A0A8S2Z7W1"/>
<proteinExistence type="predicted"/>
<evidence type="ECO:0000313" key="3">
    <source>
        <dbReference type="Proteomes" id="UP000681720"/>
    </source>
</evidence>
<gene>
    <name evidence="2" type="ORF">BYL167_LOCUS46331</name>
    <name evidence="1" type="ORF">GIL414_LOCUS39443</name>
</gene>
<evidence type="ECO:0000313" key="2">
    <source>
        <dbReference type="EMBL" id="CAF4756654.1"/>
    </source>
</evidence>
<sequence>LEVIFRTTLKVIDIVDGFVHVGVKQSKEIFEEFQTKLDQYLSNLYLPSTLLSRYGLVNFVTRLAPLFDEHRENRSLTNAGP</sequence>
<evidence type="ECO:0000313" key="1">
    <source>
        <dbReference type="EMBL" id="CAF4613052.1"/>
    </source>
</evidence>
<comment type="caution">
    <text evidence="1">The sequence shown here is derived from an EMBL/GenBank/DDBJ whole genome shotgun (WGS) entry which is preliminary data.</text>
</comment>
<dbReference type="EMBL" id="CAJOBJ010106781">
    <property type="protein sequence ID" value="CAF4613052.1"/>
    <property type="molecule type" value="Genomic_DNA"/>
</dbReference>
<dbReference type="Proteomes" id="UP000681720">
    <property type="component" value="Unassembled WGS sequence"/>
</dbReference>
<reference evidence="1" key="1">
    <citation type="submission" date="2021-02" db="EMBL/GenBank/DDBJ databases">
        <authorList>
            <person name="Nowell W R."/>
        </authorList>
    </citation>
    <scope>NUCLEOTIDE SEQUENCE</scope>
</reference>
<name>A0A8S2Z7W1_9BILA</name>
<feature type="non-terminal residue" evidence="1">
    <location>
        <position position="81"/>
    </location>
</feature>